<evidence type="ECO:0000313" key="6">
    <source>
        <dbReference type="EMBL" id="OJH40192.1"/>
    </source>
</evidence>
<evidence type="ECO:0000256" key="1">
    <source>
        <dbReference type="ARBA" id="ARBA00004141"/>
    </source>
</evidence>
<dbReference type="Proteomes" id="UP000182229">
    <property type="component" value="Unassembled WGS sequence"/>
</dbReference>
<dbReference type="PANTHER" id="PTHR43847">
    <property type="entry name" value="BLL3993 PROTEIN"/>
    <property type="match status" value="1"/>
</dbReference>
<feature type="transmembrane region" description="Helical" evidence="5">
    <location>
        <begin position="129"/>
        <end position="155"/>
    </location>
</feature>
<organism evidence="6 7">
    <name type="scientific">Cystobacter ferrugineus</name>
    <dbReference type="NCBI Taxonomy" id="83449"/>
    <lineage>
        <taxon>Bacteria</taxon>
        <taxon>Pseudomonadati</taxon>
        <taxon>Myxococcota</taxon>
        <taxon>Myxococcia</taxon>
        <taxon>Myxococcales</taxon>
        <taxon>Cystobacterineae</taxon>
        <taxon>Archangiaceae</taxon>
        <taxon>Cystobacter</taxon>
    </lineage>
</organism>
<dbReference type="EMBL" id="MPIN01000003">
    <property type="protein sequence ID" value="OJH40192.1"/>
    <property type="molecule type" value="Genomic_DNA"/>
</dbReference>
<comment type="subcellular location">
    <subcellularLocation>
        <location evidence="1">Membrane</location>
        <topology evidence="1">Multi-pass membrane protein</topology>
    </subcellularLocation>
</comment>
<dbReference type="OrthoDB" id="7203053at2"/>
<reference evidence="6 7" key="2">
    <citation type="submission" date="2016-12" db="EMBL/GenBank/DDBJ databases">
        <title>Draft Genome Sequence of Cystobacter ferrugineus Strain Cbfe23.</title>
        <authorList>
            <person name="Akbar S."/>
            <person name="Dowd S.E."/>
            <person name="Stevens D.C."/>
        </authorList>
    </citation>
    <scope>NUCLEOTIDE SEQUENCE [LARGE SCALE GENOMIC DNA]</scope>
    <source>
        <strain evidence="6 7">Cbfe23</strain>
    </source>
</reference>
<dbReference type="Pfam" id="PF04140">
    <property type="entry name" value="ICMT"/>
    <property type="match status" value="1"/>
</dbReference>
<evidence type="ECO:0008006" key="8">
    <source>
        <dbReference type="Google" id="ProtNLM"/>
    </source>
</evidence>
<name>A0A1L9BD50_9BACT</name>
<evidence type="ECO:0000313" key="7">
    <source>
        <dbReference type="Proteomes" id="UP000182229"/>
    </source>
</evidence>
<gene>
    <name evidence="6" type="ORF">BON30_14160</name>
</gene>
<evidence type="ECO:0000256" key="5">
    <source>
        <dbReference type="SAM" id="Phobius"/>
    </source>
</evidence>
<keyword evidence="7" id="KW-1185">Reference proteome</keyword>
<dbReference type="Gene3D" id="1.20.120.1630">
    <property type="match status" value="1"/>
</dbReference>
<keyword evidence="4 5" id="KW-0472">Membrane</keyword>
<protein>
    <recommendedName>
        <fullName evidence="8">Isoprenylcysteine carboxyl methyltransferase</fullName>
    </recommendedName>
</protein>
<dbReference type="STRING" id="83449.BON30_14160"/>
<sequence length="194" mass="21302">MVMSDSARAYLLFLGFILLERLFELVLSTRNARRALAQGGREVGQGHYRVMTVLHTAFLLACAGEVLVFQRAFPGVLGRAALVGAVAAQALRYWAISTLGERWNTRIVFIPGARPVTSGPYRLVRHPNYVAVILEMACIPLIHGGYLTALLFSVANAVLLTVRIRAEEAALGAEYRQAFQTRPRFIPGSAHGPR</sequence>
<feature type="transmembrane region" description="Helical" evidence="5">
    <location>
        <begin position="47"/>
        <end position="69"/>
    </location>
</feature>
<evidence type="ECO:0000256" key="3">
    <source>
        <dbReference type="ARBA" id="ARBA00022989"/>
    </source>
</evidence>
<comment type="caution">
    <text evidence="6">The sequence shown here is derived from an EMBL/GenBank/DDBJ whole genome shotgun (WGS) entry which is preliminary data.</text>
</comment>
<dbReference type="InterPro" id="IPR052527">
    <property type="entry name" value="Metal_cation-efflux_comp"/>
</dbReference>
<dbReference type="GO" id="GO:0004671">
    <property type="term" value="F:protein C-terminal S-isoprenylcysteine carboxyl O-methyltransferase activity"/>
    <property type="evidence" value="ECO:0007669"/>
    <property type="project" value="InterPro"/>
</dbReference>
<proteinExistence type="predicted"/>
<evidence type="ECO:0000256" key="4">
    <source>
        <dbReference type="ARBA" id="ARBA00023136"/>
    </source>
</evidence>
<dbReference type="PANTHER" id="PTHR43847:SF1">
    <property type="entry name" value="BLL3993 PROTEIN"/>
    <property type="match status" value="1"/>
</dbReference>
<accession>A0A1L9BD50</accession>
<dbReference type="InterPro" id="IPR007269">
    <property type="entry name" value="ICMT_MeTrfase"/>
</dbReference>
<reference evidence="7" key="1">
    <citation type="submission" date="2016-11" db="EMBL/GenBank/DDBJ databases">
        <authorList>
            <person name="Shukria A."/>
            <person name="Stevens D.C."/>
        </authorList>
    </citation>
    <scope>NUCLEOTIDE SEQUENCE [LARGE SCALE GENOMIC DNA]</scope>
    <source>
        <strain evidence="7">Cbfe23</strain>
    </source>
</reference>
<dbReference type="AlphaFoldDB" id="A0A1L9BD50"/>
<keyword evidence="2 5" id="KW-0812">Transmembrane</keyword>
<evidence type="ECO:0000256" key="2">
    <source>
        <dbReference type="ARBA" id="ARBA00022692"/>
    </source>
</evidence>
<dbReference type="GO" id="GO:0016020">
    <property type="term" value="C:membrane"/>
    <property type="evidence" value="ECO:0007669"/>
    <property type="project" value="UniProtKB-SubCell"/>
</dbReference>
<keyword evidence="3 5" id="KW-1133">Transmembrane helix</keyword>